<dbReference type="PROSITE" id="PS51257">
    <property type="entry name" value="PROKAR_LIPOPROTEIN"/>
    <property type="match status" value="1"/>
</dbReference>
<dbReference type="EMBL" id="CP023702">
    <property type="protein sequence ID" value="QEU74033.1"/>
    <property type="molecule type" value="Genomic_DNA"/>
</dbReference>
<evidence type="ECO:0008006" key="4">
    <source>
        <dbReference type="Google" id="ProtNLM"/>
    </source>
</evidence>
<gene>
    <name evidence="2" type="ORF">CP967_20355</name>
</gene>
<accession>A0A5J6FD89</accession>
<dbReference type="OrthoDB" id="3695526at2"/>
<evidence type="ECO:0000313" key="3">
    <source>
        <dbReference type="Proteomes" id="UP000326178"/>
    </source>
</evidence>
<evidence type="ECO:0000313" key="2">
    <source>
        <dbReference type="EMBL" id="QEU74033.1"/>
    </source>
</evidence>
<dbReference type="InterPro" id="IPR044058">
    <property type="entry name" value="Lipoprotein_23"/>
</dbReference>
<dbReference type="Pfam" id="PF18966">
    <property type="entry name" value="Lipoprotein_23"/>
    <property type="match status" value="1"/>
</dbReference>
<dbReference type="AlphaFoldDB" id="A0A5J6FD89"/>
<organism evidence="2 3">
    <name type="scientific">Streptomyces nitrosporeus</name>
    <dbReference type="NCBI Taxonomy" id="28894"/>
    <lineage>
        <taxon>Bacteria</taxon>
        <taxon>Bacillati</taxon>
        <taxon>Actinomycetota</taxon>
        <taxon>Actinomycetes</taxon>
        <taxon>Kitasatosporales</taxon>
        <taxon>Streptomycetaceae</taxon>
        <taxon>Streptomyces</taxon>
    </lineage>
</organism>
<keyword evidence="1" id="KW-0732">Signal</keyword>
<keyword evidence="3" id="KW-1185">Reference proteome</keyword>
<dbReference type="KEGG" id="snk:CP967_20355"/>
<sequence length="224" mass="22438">MTRGTVRSALRAVLAAGPAALALAGCSADGVGAGSKAPAERPAVDGGTGTKAPLAKGPRLGAAGSACELPVIFDLAADWEPEAVDVDPGADFTALAEQGTVVLVCEIDAKPAGHIGYLRVWTGTPPGTGAGPDTDPKAVLEAFVADEPGAGEAVYTPVKAGSVAAAEVTYTVGGEARDEPGPGRAFALTTPEGPVVVHLGGPDLEEHRRMLPAYELAKKSLRLN</sequence>
<feature type="signal peptide" evidence="1">
    <location>
        <begin position="1"/>
        <end position="24"/>
    </location>
</feature>
<feature type="chain" id="PRO_5039349947" description="Lipoprotein" evidence="1">
    <location>
        <begin position="25"/>
        <end position="224"/>
    </location>
</feature>
<reference evidence="2 3" key="1">
    <citation type="submission" date="2017-09" db="EMBL/GenBank/DDBJ databases">
        <authorList>
            <person name="Lee N."/>
            <person name="Cho B.-K."/>
        </authorList>
    </citation>
    <scope>NUCLEOTIDE SEQUENCE [LARGE SCALE GENOMIC DNA]</scope>
    <source>
        <strain evidence="2 3">ATCC 12769</strain>
    </source>
</reference>
<protein>
    <recommendedName>
        <fullName evidence="4">Lipoprotein</fullName>
    </recommendedName>
</protein>
<name>A0A5J6FD89_9ACTN</name>
<proteinExistence type="predicted"/>
<dbReference type="Proteomes" id="UP000326178">
    <property type="component" value="Chromosome"/>
</dbReference>
<evidence type="ECO:0000256" key="1">
    <source>
        <dbReference type="SAM" id="SignalP"/>
    </source>
</evidence>